<organism evidence="1 2">
    <name type="scientific">Daphnia sinensis</name>
    <dbReference type="NCBI Taxonomy" id="1820382"/>
    <lineage>
        <taxon>Eukaryota</taxon>
        <taxon>Metazoa</taxon>
        <taxon>Ecdysozoa</taxon>
        <taxon>Arthropoda</taxon>
        <taxon>Crustacea</taxon>
        <taxon>Branchiopoda</taxon>
        <taxon>Diplostraca</taxon>
        <taxon>Cladocera</taxon>
        <taxon>Anomopoda</taxon>
        <taxon>Daphniidae</taxon>
        <taxon>Daphnia</taxon>
        <taxon>Daphnia similis group</taxon>
    </lineage>
</organism>
<dbReference type="EMBL" id="WJBH02000010">
    <property type="protein sequence ID" value="KAI9551682.1"/>
    <property type="molecule type" value="Genomic_DNA"/>
</dbReference>
<dbReference type="AlphaFoldDB" id="A0AAD5KGH1"/>
<dbReference type="Proteomes" id="UP000820818">
    <property type="component" value="Linkage Group LG10"/>
</dbReference>
<accession>A0AAD5KGH1</accession>
<keyword evidence="2" id="KW-1185">Reference proteome</keyword>
<proteinExistence type="predicted"/>
<evidence type="ECO:0000313" key="2">
    <source>
        <dbReference type="Proteomes" id="UP000820818"/>
    </source>
</evidence>
<reference evidence="1 2" key="1">
    <citation type="submission" date="2022-05" db="EMBL/GenBank/DDBJ databases">
        <title>A multi-omics perspective on studying reproductive biology in Daphnia sinensis.</title>
        <authorList>
            <person name="Jia J."/>
        </authorList>
    </citation>
    <scope>NUCLEOTIDE SEQUENCE [LARGE SCALE GENOMIC DNA]</scope>
    <source>
        <strain evidence="1 2">WSL</strain>
    </source>
</reference>
<name>A0AAD5KGH1_9CRUS</name>
<sequence>MALWRRREENIQVIVKKCAPNDGLPQTTSFGVPIKLVHVTLPCFLPLLARPLVYDWVLYCFQVTVYIA</sequence>
<protein>
    <submittedName>
        <fullName evidence="1">Uncharacterized protein</fullName>
    </submittedName>
</protein>
<evidence type="ECO:0000313" key="1">
    <source>
        <dbReference type="EMBL" id="KAI9551682.1"/>
    </source>
</evidence>
<comment type="caution">
    <text evidence="1">The sequence shown here is derived from an EMBL/GenBank/DDBJ whole genome shotgun (WGS) entry which is preliminary data.</text>
</comment>
<gene>
    <name evidence="1" type="ORF">GHT06_022018</name>
</gene>